<organism evidence="1 2">
    <name type="scientific">Saccharomyces kudriavzevii (strain ATCC MYA-4449 / AS 2.2408 / CBS 8840 / NBRC 1802 / NCYC 2889)</name>
    <name type="common">Yeast</name>
    <dbReference type="NCBI Taxonomy" id="226230"/>
    <lineage>
        <taxon>Eukaryota</taxon>
        <taxon>Fungi</taxon>
        <taxon>Dikarya</taxon>
        <taxon>Ascomycota</taxon>
        <taxon>Saccharomycotina</taxon>
        <taxon>Saccharomycetes</taxon>
        <taxon>Saccharomycetales</taxon>
        <taxon>Saccharomycetaceae</taxon>
        <taxon>Saccharomyces</taxon>
    </lineage>
</organism>
<dbReference type="GO" id="GO:0005886">
    <property type="term" value="C:plasma membrane"/>
    <property type="evidence" value="ECO:0007669"/>
    <property type="project" value="TreeGrafter"/>
</dbReference>
<protein>
    <submittedName>
        <fullName evidence="1">Uncharacterized protein</fullName>
    </submittedName>
</protein>
<reference evidence="1" key="1">
    <citation type="submission" date="2022-10" db="EMBL/GenBank/DDBJ databases">
        <authorList>
            <person name="Byrne P K."/>
        </authorList>
    </citation>
    <scope>NUCLEOTIDE SEQUENCE</scope>
    <source>
        <strain evidence="1">IFO1802</strain>
    </source>
</reference>
<dbReference type="PANTHER" id="PTHR31123:SF3">
    <property type="entry name" value="AMMONIA TRANSPORT OUTWARD PROTEIN 3"/>
    <property type="match status" value="1"/>
</dbReference>
<dbReference type="NCBIfam" id="NF038013">
    <property type="entry name" value="AceTr_1"/>
    <property type="match status" value="1"/>
</dbReference>
<dbReference type="OrthoDB" id="3648309at2759"/>
<name>A0AA35JEG0_SACK1</name>
<dbReference type="InterPro" id="IPR051633">
    <property type="entry name" value="AceTr"/>
</dbReference>
<dbReference type="Proteomes" id="UP001162087">
    <property type="component" value="Chromosome 2"/>
</dbReference>
<dbReference type="GO" id="GO:0015123">
    <property type="term" value="F:acetate transmembrane transporter activity"/>
    <property type="evidence" value="ECO:0007669"/>
    <property type="project" value="TreeGrafter"/>
</dbReference>
<dbReference type="EMBL" id="OX365897">
    <property type="protein sequence ID" value="CAI4056224.1"/>
    <property type="molecule type" value="Genomic_DNA"/>
</dbReference>
<keyword evidence="2" id="KW-1185">Reference proteome</keyword>
<proteinExistence type="predicted"/>
<evidence type="ECO:0000313" key="2">
    <source>
        <dbReference type="Proteomes" id="UP001162087"/>
    </source>
</evidence>
<sequence length="276" mass="30294">MEPISSVSSSQGSMRETKQTQNVEVLPQTPGESKERPNCRHIESVGDYILIGDQFFKKSDFVNTFLEDSGPEMSNEQPRQAAFANPLPLGLASFSFMCLTLGLANARVRGVTNLYLLNASFIFGGAVVLLSGLLSFCVGDTFCMTVFGSFGGFWISWGCLNLEQFGVAKAYADNPQEMQNILGFYLAGWTVFNFLIMVCSMKSTWGIFLLLLFLDLTFLMLCIGSFTQSVNAFMAGGYFGILSSCCGWYSLYCSIANKDSTYVPLIAYPMPGAHIV</sequence>
<evidence type="ECO:0000313" key="1">
    <source>
        <dbReference type="EMBL" id="CAI4056224.1"/>
    </source>
</evidence>
<gene>
    <name evidence="1" type="primary">SKDI02G4090</name>
    <name evidence="1" type="ORF">SKDI_02G4090</name>
</gene>
<dbReference type="Pfam" id="PF01184">
    <property type="entry name" value="Gpr1_Fun34_YaaH"/>
    <property type="match status" value="1"/>
</dbReference>
<dbReference type="PANTHER" id="PTHR31123">
    <property type="entry name" value="ACCUMULATION OF DYADS PROTEIN 2-RELATED"/>
    <property type="match status" value="1"/>
</dbReference>
<dbReference type="InterPro" id="IPR000791">
    <property type="entry name" value="Gpr1/Fun34/SatP-like"/>
</dbReference>
<accession>A0AA35JEG0</accession>